<reference evidence="6 7" key="1">
    <citation type="submission" date="2024-09" db="EMBL/GenBank/DDBJ databases">
        <authorList>
            <person name="Sun Q."/>
            <person name="Mori K."/>
        </authorList>
    </citation>
    <scope>NUCLEOTIDE SEQUENCE [LARGE SCALE GENOMIC DNA]</scope>
    <source>
        <strain evidence="6 7">JCM 12520</strain>
    </source>
</reference>
<dbReference type="InterPro" id="IPR032781">
    <property type="entry name" value="ABC_tran_Xtn"/>
</dbReference>
<dbReference type="InterPro" id="IPR003439">
    <property type="entry name" value="ABC_transporter-like_ATP-bd"/>
</dbReference>
<dbReference type="SMART" id="SM00382">
    <property type="entry name" value="AAA"/>
    <property type="match status" value="2"/>
</dbReference>
<dbReference type="InterPro" id="IPR003593">
    <property type="entry name" value="AAA+_ATPase"/>
</dbReference>
<dbReference type="NCBIfam" id="NF000355">
    <property type="entry name" value="ribo_prot_ABC_F"/>
    <property type="match status" value="1"/>
</dbReference>
<dbReference type="CDD" id="cd03221">
    <property type="entry name" value="ABCF_EF-3"/>
    <property type="match status" value="2"/>
</dbReference>
<gene>
    <name evidence="6" type="primary">abc-f</name>
    <name evidence="6" type="ORF">ACFFNY_33810</name>
</gene>
<protein>
    <submittedName>
        <fullName evidence="6">Ribosomal protection-like ABC-F family protein</fullName>
    </submittedName>
</protein>
<keyword evidence="3" id="KW-0175">Coiled coil</keyword>
<keyword evidence="1" id="KW-0547">Nucleotide-binding</keyword>
<dbReference type="InterPro" id="IPR051309">
    <property type="entry name" value="ABCF_ATPase"/>
</dbReference>
<keyword evidence="7" id="KW-1185">Reference proteome</keyword>
<evidence type="ECO:0000313" key="7">
    <source>
        <dbReference type="Proteomes" id="UP001589619"/>
    </source>
</evidence>
<dbReference type="Pfam" id="PF12848">
    <property type="entry name" value="ABC_tran_Xtn"/>
    <property type="match status" value="1"/>
</dbReference>
<feature type="coiled-coil region" evidence="3">
    <location>
        <begin position="187"/>
        <end position="261"/>
    </location>
</feature>
<dbReference type="RefSeq" id="WP_344912980.1">
    <property type="nucleotide sequence ID" value="NZ_BAAAYO010000011.1"/>
</dbReference>
<feature type="region of interest" description="Disordered" evidence="4">
    <location>
        <begin position="487"/>
        <end position="507"/>
    </location>
</feature>
<dbReference type="SUPFAM" id="SSF52540">
    <property type="entry name" value="P-loop containing nucleoside triphosphate hydrolases"/>
    <property type="match status" value="2"/>
</dbReference>
<dbReference type="PANTHER" id="PTHR42855:SF2">
    <property type="entry name" value="DRUG RESISTANCE ABC TRANSPORTER,ATP-BINDING PROTEIN"/>
    <property type="match status" value="1"/>
</dbReference>
<keyword evidence="2" id="KW-0067">ATP-binding</keyword>
<feature type="domain" description="ABC transporter" evidence="5">
    <location>
        <begin position="286"/>
        <end position="494"/>
    </location>
</feature>
<evidence type="ECO:0000256" key="2">
    <source>
        <dbReference type="ARBA" id="ARBA00022840"/>
    </source>
</evidence>
<dbReference type="PROSITE" id="PS50893">
    <property type="entry name" value="ABC_TRANSPORTER_2"/>
    <property type="match status" value="2"/>
</dbReference>
<dbReference type="InterPro" id="IPR027417">
    <property type="entry name" value="P-loop_NTPase"/>
</dbReference>
<dbReference type="Gene3D" id="3.40.50.300">
    <property type="entry name" value="P-loop containing nucleotide triphosphate hydrolases"/>
    <property type="match status" value="3"/>
</dbReference>
<dbReference type="Pfam" id="PF00005">
    <property type="entry name" value="ABC_tran"/>
    <property type="match status" value="2"/>
</dbReference>
<name>A0ABV5W8G0_9BACL</name>
<evidence type="ECO:0000256" key="3">
    <source>
        <dbReference type="SAM" id="Coils"/>
    </source>
</evidence>
<dbReference type="Proteomes" id="UP001589619">
    <property type="component" value="Unassembled WGS sequence"/>
</dbReference>
<dbReference type="EMBL" id="JBHMAG010000025">
    <property type="protein sequence ID" value="MFB9756578.1"/>
    <property type="molecule type" value="Genomic_DNA"/>
</dbReference>
<comment type="caution">
    <text evidence="6">The sequence shown here is derived from an EMBL/GenBank/DDBJ whole genome shotgun (WGS) entry which is preliminary data.</text>
</comment>
<dbReference type="PANTHER" id="PTHR42855">
    <property type="entry name" value="ABC TRANSPORTER ATP-BINDING SUBUNIT"/>
    <property type="match status" value="1"/>
</dbReference>
<organism evidence="6 7">
    <name type="scientific">Paenibacillus hodogayensis</name>
    <dbReference type="NCBI Taxonomy" id="279208"/>
    <lineage>
        <taxon>Bacteria</taxon>
        <taxon>Bacillati</taxon>
        <taxon>Bacillota</taxon>
        <taxon>Bacilli</taxon>
        <taxon>Bacillales</taxon>
        <taxon>Paenibacillaceae</taxon>
        <taxon>Paenibacillus</taxon>
    </lineage>
</organism>
<evidence type="ECO:0000256" key="4">
    <source>
        <dbReference type="SAM" id="MobiDB-lite"/>
    </source>
</evidence>
<accession>A0ABV5W8G0</accession>
<evidence type="ECO:0000259" key="5">
    <source>
        <dbReference type="PROSITE" id="PS50893"/>
    </source>
</evidence>
<evidence type="ECO:0000313" key="6">
    <source>
        <dbReference type="EMBL" id="MFB9756578.1"/>
    </source>
</evidence>
<evidence type="ECO:0000256" key="1">
    <source>
        <dbReference type="ARBA" id="ARBA00022741"/>
    </source>
</evidence>
<feature type="domain" description="ABC transporter" evidence="5">
    <location>
        <begin position="4"/>
        <end position="191"/>
    </location>
</feature>
<sequence>MLRLEANQAERRIGDRLLFRIEGVLRLYERERVGLVGVNGAGKSTLLSVLAGLEEPDAGTVTRYGSAAIVRQLDDAEPLPDGGDELPQAEEYAAMSGGERTRWKWERALRQQAALLFADEPTSHLDTDGTALVEEQLRAYDGTVLLISHDRTLLDAVCTRILELEDGSLHDYAGNFSEYVRQKELRRERERFEYEQYAKEKRRLEQAVVDKSEQAKGMRKKVTGKINTEARLGKDMFNRRKSKMEKTVQTIQKRIEQLEVKEKPKTQDPPIFDVRYHKPIYAKEAISLERVSASFGERVLFQPFSCSISPGMRLGIVGANGSGKTTLMRMIMDQKQGIRMALASRIGYFDQKLDMLRDDRTVLEQVASSSDYPESAIRTALARMLLKRDDVFKPVSVLSGGERVKTALAQLFMSECNMLLLDEPTNYLDIFAREQLARVLREYPGTLLFCSHDRYFLNQLATHLLVIENGRWTLHYGGYAEYAERKRKRKADEAGPKSGSGADKEATDVRPIGLTQTVQCLPLTHVEREEEIMRLELELTGVLGRLSAPGKYDDKELLENRYTALLRQLRQLR</sequence>
<proteinExistence type="predicted"/>